<dbReference type="InterPro" id="IPR050300">
    <property type="entry name" value="GDXG_lipolytic_enzyme"/>
</dbReference>
<sequence>MSHSTVLSVNTLLNKAVKTLNLMSFGQDKGHKSTDINTSDEMIDIDIDDFTSQDSRDDKCLSIKEKILDHHLMTNYQPHLLHYAIKSFGCLPTPVLESLIKYLDGPTAKQYLQVDAHLRLILAVNSKLKIPLQLIEMTELRKRFATDAVALQSPKVWQQNSDSFFSNLKQFHKNGDGAISWQDKTIANADDGDMTIRCYQNETSDNGFGFKKEQNNNPDETVLLFFHGGGFCIGDLDTHHEFCHTLCEQTGWPVVSVDYRLAPEHPAPTAVRDCIAAYAWLAEHCEEFGALPSRIVLAGDSAGGGLSTLMAQQIISPNENAWLDLGDIGQQTYDLLQCLPHPMAQMPLYPVTDVETDYPSWALYGEGLLLDHADVAVFDAACLDNSPLPRQHILTSPMLGDNRHVCPSYIVAAELDVLRDEAFAYANQLKSYGVAVQTHTVLGAPHGFIHFMSVHQRLEQETQHIITGFASFVREIIKTRALLSA</sequence>
<dbReference type="GO" id="GO:0016787">
    <property type="term" value="F:hydrolase activity"/>
    <property type="evidence" value="ECO:0007669"/>
    <property type="project" value="UniProtKB-KW"/>
</dbReference>
<comment type="similarity">
    <text evidence="1">Belongs to the 'GDXG' lipolytic enzyme family.</text>
</comment>
<dbReference type="InterPro" id="IPR029058">
    <property type="entry name" value="AB_hydrolase_fold"/>
</dbReference>
<evidence type="ECO:0000313" key="4">
    <source>
        <dbReference type="EMBL" id="MFC6380193.1"/>
    </source>
</evidence>
<dbReference type="SUPFAM" id="SSF53474">
    <property type="entry name" value="alpha/beta-Hydrolases"/>
    <property type="match status" value="1"/>
</dbReference>
<dbReference type="Proteomes" id="UP001596264">
    <property type="component" value="Unassembled WGS sequence"/>
</dbReference>
<reference evidence="5" key="1">
    <citation type="journal article" date="2019" name="Int. J. Syst. Evol. Microbiol.">
        <title>The Global Catalogue of Microorganisms (GCM) 10K type strain sequencing project: providing services to taxonomists for standard genome sequencing and annotation.</title>
        <authorList>
            <consortium name="The Broad Institute Genomics Platform"/>
            <consortium name="The Broad Institute Genome Sequencing Center for Infectious Disease"/>
            <person name="Wu L."/>
            <person name="Ma J."/>
        </authorList>
    </citation>
    <scope>NUCLEOTIDE SEQUENCE [LARGE SCALE GENOMIC DNA]</scope>
    <source>
        <strain evidence="5">CCM 2050</strain>
    </source>
</reference>
<dbReference type="InterPro" id="IPR002168">
    <property type="entry name" value="Lipase_GDXG_HIS_AS"/>
</dbReference>
<keyword evidence="2 4" id="KW-0378">Hydrolase</keyword>
<evidence type="ECO:0000313" key="5">
    <source>
        <dbReference type="Proteomes" id="UP001596264"/>
    </source>
</evidence>
<dbReference type="RefSeq" id="WP_201561638.1">
    <property type="nucleotide sequence ID" value="NZ_CAJGZK010000003.1"/>
</dbReference>
<name>A0ABW1W6C1_9GAMM</name>
<gene>
    <name evidence="4" type="ORF">ACFP58_01700</name>
</gene>
<proteinExistence type="inferred from homology"/>
<dbReference type="EMBL" id="JBHSTZ010000005">
    <property type="protein sequence ID" value="MFC6380193.1"/>
    <property type="molecule type" value="Genomic_DNA"/>
</dbReference>
<dbReference type="PROSITE" id="PS01173">
    <property type="entry name" value="LIPASE_GDXG_HIS"/>
    <property type="match status" value="1"/>
</dbReference>
<evidence type="ECO:0000256" key="1">
    <source>
        <dbReference type="ARBA" id="ARBA00010515"/>
    </source>
</evidence>
<organism evidence="4 5">
    <name type="scientific">Psychrobacter glacincola</name>
    <dbReference type="NCBI Taxonomy" id="56810"/>
    <lineage>
        <taxon>Bacteria</taxon>
        <taxon>Pseudomonadati</taxon>
        <taxon>Pseudomonadota</taxon>
        <taxon>Gammaproteobacteria</taxon>
        <taxon>Moraxellales</taxon>
        <taxon>Moraxellaceae</taxon>
        <taxon>Psychrobacter</taxon>
    </lineage>
</organism>
<dbReference type="PANTHER" id="PTHR48081">
    <property type="entry name" value="AB HYDROLASE SUPERFAMILY PROTEIN C4A8.06C"/>
    <property type="match status" value="1"/>
</dbReference>
<dbReference type="Pfam" id="PF07859">
    <property type="entry name" value="Abhydrolase_3"/>
    <property type="match status" value="1"/>
</dbReference>
<comment type="caution">
    <text evidence="4">The sequence shown here is derived from an EMBL/GenBank/DDBJ whole genome shotgun (WGS) entry which is preliminary data.</text>
</comment>
<dbReference type="InterPro" id="IPR013094">
    <property type="entry name" value="AB_hydrolase_3"/>
</dbReference>
<accession>A0ABW1W6C1</accession>
<dbReference type="PANTHER" id="PTHR48081:SF8">
    <property type="entry name" value="ALPHA_BETA HYDROLASE FOLD-3 DOMAIN-CONTAINING PROTEIN-RELATED"/>
    <property type="match status" value="1"/>
</dbReference>
<evidence type="ECO:0000256" key="2">
    <source>
        <dbReference type="ARBA" id="ARBA00022801"/>
    </source>
</evidence>
<protein>
    <submittedName>
        <fullName evidence="4">Alpha/beta hydrolase</fullName>
    </submittedName>
</protein>
<keyword evidence="5" id="KW-1185">Reference proteome</keyword>
<dbReference type="Gene3D" id="3.40.50.1820">
    <property type="entry name" value="alpha/beta hydrolase"/>
    <property type="match status" value="1"/>
</dbReference>
<feature type="domain" description="Alpha/beta hydrolase fold-3" evidence="3">
    <location>
        <begin position="223"/>
        <end position="449"/>
    </location>
</feature>
<evidence type="ECO:0000259" key="3">
    <source>
        <dbReference type="Pfam" id="PF07859"/>
    </source>
</evidence>